<keyword evidence="5" id="KW-0472">Membrane</keyword>
<dbReference type="HOGENOM" id="CLU_2020487_0_0_1"/>
<evidence type="ECO:0000256" key="4">
    <source>
        <dbReference type="ARBA" id="ARBA00022989"/>
    </source>
</evidence>
<organism evidence="6 7">
    <name type="scientific">Latimeria chalumnae</name>
    <name type="common">Coelacanth</name>
    <dbReference type="NCBI Taxonomy" id="7897"/>
    <lineage>
        <taxon>Eukaryota</taxon>
        <taxon>Metazoa</taxon>
        <taxon>Chordata</taxon>
        <taxon>Craniata</taxon>
        <taxon>Vertebrata</taxon>
        <taxon>Euteleostomi</taxon>
        <taxon>Coelacanthiformes</taxon>
        <taxon>Coelacanthidae</taxon>
        <taxon>Latimeria</taxon>
    </lineage>
</organism>
<evidence type="ECO:0000313" key="7">
    <source>
        <dbReference type="Proteomes" id="UP000008672"/>
    </source>
</evidence>
<comment type="subcellular location">
    <subcellularLocation>
        <location evidence="1">Membrane</location>
        <topology evidence="1">Multi-pass membrane protein</topology>
    </subcellularLocation>
</comment>
<evidence type="ECO:0000256" key="3">
    <source>
        <dbReference type="ARBA" id="ARBA00022692"/>
    </source>
</evidence>
<dbReference type="eggNOG" id="ENOG502QVKM">
    <property type="taxonomic scope" value="Eukaryota"/>
</dbReference>
<keyword evidence="4" id="KW-1133">Transmembrane helix</keyword>
<dbReference type="Proteomes" id="UP000008672">
    <property type="component" value="Unassembled WGS sequence"/>
</dbReference>
<evidence type="ECO:0000256" key="2">
    <source>
        <dbReference type="ARBA" id="ARBA00007425"/>
    </source>
</evidence>
<name>H3A459_LATCH</name>
<evidence type="ECO:0000256" key="1">
    <source>
        <dbReference type="ARBA" id="ARBA00004141"/>
    </source>
</evidence>
<dbReference type="Pfam" id="PF07803">
    <property type="entry name" value="GSG-1"/>
    <property type="match status" value="1"/>
</dbReference>
<dbReference type="PANTHER" id="PTHR10671:SF40">
    <property type="entry name" value="GERM CELL-SPECIFIC GENE 1-LIKE PROTEIN 2"/>
    <property type="match status" value="1"/>
</dbReference>
<sequence>MGIDRKQRASLALTLNFIALMFSITAFGSSYWCEGIRKVAKPFCKGTPKERKEHCIRFNSSDLNDSSVVQYTWETGDDKYIERRFHAGIWSSCEENINEEVLKEKTIKVRIKLATRRALSIAA</sequence>
<dbReference type="Ensembl" id="ENSLACT00000004468.1">
    <property type="protein sequence ID" value="ENSLACP00000004430.1"/>
    <property type="gene ID" value="ENSLACG00000003940.1"/>
</dbReference>
<keyword evidence="7" id="KW-1185">Reference proteome</keyword>
<dbReference type="OMA" id="KEHCIRF"/>
<protein>
    <recommendedName>
        <fullName evidence="8">Germ cell-specific gene 1-like protein</fullName>
    </recommendedName>
</protein>
<evidence type="ECO:0000256" key="5">
    <source>
        <dbReference type="ARBA" id="ARBA00023136"/>
    </source>
</evidence>
<reference evidence="6" key="3">
    <citation type="submission" date="2025-09" db="UniProtKB">
        <authorList>
            <consortium name="Ensembl"/>
        </authorList>
    </citation>
    <scope>IDENTIFICATION</scope>
</reference>
<evidence type="ECO:0008006" key="8">
    <source>
        <dbReference type="Google" id="ProtNLM"/>
    </source>
</evidence>
<proteinExistence type="inferred from homology"/>
<comment type="similarity">
    <text evidence="2">Belongs to the GSG1 family.</text>
</comment>
<reference evidence="6" key="2">
    <citation type="submission" date="2025-08" db="UniProtKB">
        <authorList>
            <consortium name="Ensembl"/>
        </authorList>
    </citation>
    <scope>IDENTIFICATION</scope>
</reference>
<dbReference type="InterPro" id="IPR050579">
    <property type="entry name" value="PMP-22/EMP/MP20-like"/>
</dbReference>
<keyword evidence="3" id="KW-0812">Transmembrane</keyword>
<dbReference type="InParanoid" id="H3A459"/>
<dbReference type="PANTHER" id="PTHR10671">
    <property type="entry name" value="EPITHELIAL MEMBRANE PROTEIN-RELATED"/>
    <property type="match status" value="1"/>
</dbReference>
<dbReference type="AlphaFoldDB" id="H3A459"/>
<dbReference type="STRING" id="7897.ENSLACP00000004430"/>
<accession>H3A459</accession>
<dbReference type="InterPro" id="IPR012478">
    <property type="entry name" value="GSG-1"/>
</dbReference>
<dbReference type="GO" id="GO:0005886">
    <property type="term" value="C:plasma membrane"/>
    <property type="evidence" value="ECO:0007669"/>
    <property type="project" value="TreeGrafter"/>
</dbReference>
<dbReference type="GeneTree" id="ENSGT01080000257761"/>
<dbReference type="EMBL" id="AFYH01233700">
    <property type="status" value="NOT_ANNOTATED_CDS"/>
    <property type="molecule type" value="Genomic_DNA"/>
</dbReference>
<reference evidence="7" key="1">
    <citation type="submission" date="2011-08" db="EMBL/GenBank/DDBJ databases">
        <title>The draft genome of Latimeria chalumnae.</title>
        <authorList>
            <person name="Di Palma F."/>
            <person name="Alfoldi J."/>
            <person name="Johnson J."/>
            <person name="Berlin A."/>
            <person name="Gnerre S."/>
            <person name="Jaffe D."/>
            <person name="MacCallum I."/>
            <person name="Young S."/>
            <person name="Walker B.J."/>
            <person name="Lander E."/>
            <person name="Lindblad-Toh K."/>
        </authorList>
    </citation>
    <scope>NUCLEOTIDE SEQUENCE [LARGE SCALE GENOMIC DNA]</scope>
    <source>
        <strain evidence="7">Wild caught</strain>
    </source>
</reference>
<evidence type="ECO:0000313" key="6">
    <source>
        <dbReference type="Ensembl" id="ENSLACP00000004430.1"/>
    </source>
</evidence>